<sequence length="151" mass="17256">MYWDSTPSIDLCEMHDELLPDTAYMVDSDQRVLNINFAEMGNEYKPVAEEDLNIGPEITGSFERNDAQDDVVDRMILEEETTADADIVSMQDDDDILFMGEQDDAEEDNDIMIAETKCTDAEDDDVVFIEWKCTSGDDDDVIFLEYKQLVI</sequence>
<accession>A0A8S2EKA3</accession>
<dbReference type="Proteomes" id="UP000682733">
    <property type="component" value="Unassembled WGS sequence"/>
</dbReference>
<organism evidence="1 3">
    <name type="scientific">Didymodactylos carnosus</name>
    <dbReference type="NCBI Taxonomy" id="1234261"/>
    <lineage>
        <taxon>Eukaryota</taxon>
        <taxon>Metazoa</taxon>
        <taxon>Spiralia</taxon>
        <taxon>Gnathifera</taxon>
        <taxon>Rotifera</taxon>
        <taxon>Eurotatoria</taxon>
        <taxon>Bdelloidea</taxon>
        <taxon>Philodinida</taxon>
        <taxon>Philodinidae</taxon>
        <taxon>Didymodactylos</taxon>
    </lineage>
</organism>
<reference evidence="1" key="1">
    <citation type="submission" date="2021-02" db="EMBL/GenBank/DDBJ databases">
        <authorList>
            <person name="Nowell W R."/>
        </authorList>
    </citation>
    <scope>NUCLEOTIDE SEQUENCE</scope>
</reference>
<gene>
    <name evidence="1" type="ORF">OVA965_LOCUS22554</name>
    <name evidence="2" type="ORF">TMI583_LOCUS23268</name>
</gene>
<evidence type="ECO:0000313" key="2">
    <source>
        <dbReference type="EMBL" id="CAF3982029.1"/>
    </source>
</evidence>
<evidence type="ECO:0000313" key="3">
    <source>
        <dbReference type="Proteomes" id="UP000677228"/>
    </source>
</evidence>
<protein>
    <submittedName>
        <fullName evidence="1">Uncharacterized protein</fullName>
    </submittedName>
</protein>
<name>A0A8S2EKA3_9BILA</name>
<dbReference type="Proteomes" id="UP000677228">
    <property type="component" value="Unassembled WGS sequence"/>
</dbReference>
<comment type="caution">
    <text evidence="1">The sequence shown here is derived from an EMBL/GenBank/DDBJ whole genome shotgun (WGS) entry which is preliminary data.</text>
</comment>
<dbReference type="EMBL" id="CAJNOK010012772">
    <property type="protein sequence ID" value="CAF1170706.1"/>
    <property type="molecule type" value="Genomic_DNA"/>
</dbReference>
<evidence type="ECO:0000313" key="1">
    <source>
        <dbReference type="EMBL" id="CAF1170706.1"/>
    </source>
</evidence>
<proteinExistence type="predicted"/>
<dbReference type="AlphaFoldDB" id="A0A8S2EKA3"/>
<dbReference type="EMBL" id="CAJOBA010034296">
    <property type="protein sequence ID" value="CAF3982029.1"/>
    <property type="molecule type" value="Genomic_DNA"/>
</dbReference>